<dbReference type="EMBL" id="FOAB01000006">
    <property type="protein sequence ID" value="SEL78335.1"/>
    <property type="molecule type" value="Genomic_DNA"/>
</dbReference>
<name>A0A1H7T1E6_AQUAM</name>
<dbReference type="RefSeq" id="WP_091410392.1">
    <property type="nucleotide sequence ID" value="NZ_FOAB01000006.1"/>
</dbReference>
<evidence type="ECO:0000259" key="1">
    <source>
        <dbReference type="PROSITE" id="PS51352"/>
    </source>
</evidence>
<accession>A0A1H7T1E6</accession>
<sequence length="173" mass="20086">MQKLILYIGLTFLVVSCKGEQRVAFEASNVFSSRGVEIPVYDFENFEHLLSIDDGKTRVINFWATWCKPCVAELPYFELINSRYPNKEVEVILVSLDLPNQVESKLIPFVRKQRIQSKIVLLDDPDANTWIPKVNENWSGSIPATIIYKGNTSNFYERSFTYDELERELKKIL</sequence>
<dbReference type="PROSITE" id="PS51352">
    <property type="entry name" value="THIOREDOXIN_2"/>
    <property type="match status" value="1"/>
</dbReference>
<dbReference type="InterPro" id="IPR013766">
    <property type="entry name" value="Thioredoxin_domain"/>
</dbReference>
<dbReference type="OrthoDB" id="9815205at2"/>
<dbReference type="Pfam" id="PF00578">
    <property type="entry name" value="AhpC-TSA"/>
    <property type="match status" value="1"/>
</dbReference>
<dbReference type="InterPro" id="IPR000866">
    <property type="entry name" value="AhpC/TSA"/>
</dbReference>
<dbReference type="Proteomes" id="UP000198521">
    <property type="component" value="Unassembled WGS sequence"/>
</dbReference>
<evidence type="ECO:0000313" key="3">
    <source>
        <dbReference type="Proteomes" id="UP000198521"/>
    </source>
</evidence>
<gene>
    <name evidence="2" type="ORF">SAMN04487910_3237</name>
</gene>
<dbReference type="CDD" id="cd02966">
    <property type="entry name" value="TlpA_like_family"/>
    <property type="match status" value="1"/>
</dbReference>
<evidence type="ECO:0000313" key="2">
    <source>
        <dbReference type="EMBL" id="SEL78335.1"/>
    </source>
</evidence>
<dbReference type="Gene3D" id="3.40.30.10">
    <property type="entry name" value="Glutaredoxin"/>
    <property type="match status" value="1"/>
</dbReference>
<dbReference type="InterPro" id="IPR036249">
    <property type="entry name" value="Thioredoxin-like_sf"/>
</dbReference>
<dbReference type="GO" id="GO:0016209">
    <property type="term" value="F:antioxidant activity"/>
    <property type="evidence" value="ECO:0007669"/>
    <property type="project" value="InterPro"/>
</dbReference>
<dbReference type="GO" id="GO:0016491">
    <property type="term" value="F:oxidoreductase activity"/>
    <property type="evidence" value="ECO:0007669"/>
    <property type="project" value="InterPro"/>
</dbReference>
<keyword evidence="3" id="KW-1185">Reference proteome</keyword>
<dbReference type="SUPFAM" id="SSF52833">
    <property type="entry name" value="Thioredoxin-like"/>
    <property type="match status" value="1"/>
</dbReference>
<organism evidence="2 3">
    <name type="scientific">Aquimarina amphilecti</name>
    <dbReference type="NCBI Taxonomy" id="1038014"/>
    <lineage>
        <taxon>Bacteria</taxon>
        <taxon>Pseudomonadati</taxon>
        <taxon>Bacteroidota</taxon>
        <taxon>Flavobacteriia</taxon>
        <taxon>Flavobacteriales</taxon>
        <taxon>Flavobacteriaceae</taxon>
        <taxon>Aquimarina</taxon>
    </lineage>
</organism>
<dbReference type="PROSITE" id="PS51257">
    <property type="entry name" value="PROKAR_LIPOPROTEIN"/>
    <property type="match status" value="1"/>
</dbReference>
<reference evidence="2 3" key="1">
    <citation type="submission" date="2016-10" db="EMBL/GenBank/DDBJ databases">
        <authorList>
            <person name="de Groot N.N."/>
        </authorList>
    </citation>
    <scope>NUCLEOTIDE SEQUENCE [LARGE SCALE GENOMIC DNA]</scope>
    <source>
        <strain evidence="2 3">DSM 25232</strain>
    </source>
</reference>
<dbReference type="STRING" id="1038014.SAMN04487910_3237"/>
<feature type="domain" description="Thioredoxin" evidence="1">
    <location>
        <begin position="16"/>
        <end position="173"/>
    </location>
</feature>
<dbReference type="PANTHER" id="PTHR42852:SF13">
    <property type="entry name" value="PROTEIN DIPZ"/>
    <property type="match status" value="1"/>
</dbReference>
<dbReference type="AlphaFoldDB" id="A0A1H7T1E6"/>
<proteinExistence type="predicted"/>
<protein>
    <submittedName>
        <fullName evidence="2">AhpC/TSA family protein</fullName>
    </submittedName>
</protein>
<dbReference type="PANTHER" id="PTHR42852">
    <property type="entry name" value="THIOL:DISULFIDE INTERCHANGE PROTEIN DSBE"/>
    <property type="match status" value="1"/>
</dbReference>
<dbReference type="InterPro" id="IPR050553">
    <property type="entry name" value="Thioredoxin_ResA/DsbE_sf"/>
</dbReference>